<evidence type="ECO:0000313" key="3">
    <source>
        <dbReference type="Proteomes" id="UP001189429"/>
    </source>
</evidence>
<feature type="non-terminal residue" evidence="2">
    <location>
        <position position="686"/>
    </location>
</feature>
<gene>
    <name evidence="2" type="ORF">PCOR1329_LOCUS59253</name>
</gene>
<evidence type="ECO:0000256" key="1">
    <source>
        <dbReference type="SAM" id="MobiDB-lite"/>
    </source>
</evidence>
<accession>A0ABN9VPJ4</accession>
<dbReference type="EMBL" id="CAUYUJ010017382">
    <property type="protein sequence ID" value="CAK0874296.1"/>
    <property type="molecule type" value="Genomic_DNA"/>
</dbReference>
<organism evidence="2 3">
    <name type="scientific">Prorocentrum cordatum</name>
    <dbReference type="NCBI Taxonomy" id="2364126"/>
    <lineage>
        <taxon>Eukaryota</taxon>
        <taxon>Sar</taxon>
        <taxon>Alveolata</taxon>
        <taxon>Dinophyceae</taxon>
        <taxon>Prorocentrales</taxon>
        <taxon>Prorocentraceae</taxon>
        <taxon>Prorocentrum</taxon>
    </lineage>
</organism>
<proteinExistence type="predicted"/>
<feature type="region of interest" description="Disordered" evidence="1">
    <location>
        <begin position="54"/>
        <end position="84"/>
    </location>
</feature>
<protein>
    <submittedName>
        <fullName evidence="2">Uncharacterized protein</fullName>
    </submittedName>
</protein>
<reference evidence="2" key="1">
    <citation type="submission" date="2023-10" db="EMBL/GenBank/DDBJ databases">
        <authorList>
            <person name="Chen Y."/>
            <person name="Shah S."/>
            <person name="Dougan E. K."/>
            <person name="Thang M."/>
            <person name="Chan C."/>
        </authorList>
    </citation>
    <scope>NUCLEOTIDE SEQUENCE [LARGE SCALE GENOMIC DNA]</scope>
</reference>
<feature type="non-terminal residue" evidence="2">
    <location>
        <position position="1"/>
    </location>
</feature>
<feature type="region of interest" description="Disordered" evidence="1">
    <location>
        <begin position="607"/>
        <end position="629"/>
    </location>
</feature>
<sequence length="686" mass="72857">APLSNPVPGMACTHAACPLFGALPASADELGRCRRCGQALPGAAAAAVEAAGPPLPPGLPAPGDGSAAAAPPPAPGPGLVDDGTGLTQAAVHLNLSDSDIDVEPGGGTGFVPPKQGSQATGLGVEQEMDTDLADDTGMTIRDTLFREWAEQEIIVHFELIQAMAISNPSVNQLPIALPKDLDALKMICRKLAYGIAADRGTLAHGLALCDLTGKAPLDEEGHASIHKIADEVRAAALACEKELSGVLAERKRSKPIKLPLWKELGAAARALLCSPIAPGCQVTLLAQWSFILPDCGDSVNFVDISRRVSELLEKGDEKAWDLTAGQHVVAWAPDDAGALARLLAAFLRRSEPARRPACLQMVVPLPPTHGMKDVVGVTDLWSHPLLGDKWAPIVRSQSFCAQPLEMILPGRNQPRHVQTGLAIFGISLDSARHVPICLDLVIPATCAELDAIILLDRLRRSMATTVHFALNTIYDNREAMILEITSPECLPRLWPLCSQMTLLSRAKALVISVAASDTWAGVMDHILNHDPEVSASRLRWRPSAHGGRPVATPSATTAALAAARRKTHSGGGLEHMADIVVRGELGTQDSKVIAMLMDHVTSQRGVALQESTEPQGLRPGEYFPLRSRDVRGPPGRVRALLRDREEVRRLHASLHGQAIRVGNEHARVEILNGSILALSRPGNGTG</sequence>
<keyword evidence="3" id="KW-1185">Reference proteome</keyword>
<comment type="caution">
    <text evidence="2">The sequence shown here is derived from an EMBL/GenBank/DDBJ whole genome shotgun (WGS) entry which is preliminary data.</text>
</comment>
<dbReference type="Proteomes" id="UP001189429">
    <property type="component" value="Unassembled WGS sequence"/>
</dbReference>
<name>A0ABN9VPJ4_9DINO</name>
<evidence type="ECO:0000313" key="2">
    <source>
        <dbReference type="EMBL" id="CAK0874296.1"/>
    </source>
</evidence>